<dbReference type="PANTHER" id="PTHR10543">
    <property type="entry name" value="BETA-CAROTENE DIOXYGENASE"/>
    <property type="match status" value="1"/>
</dbReference>
<evidence type="ECO:0000256" key="2">
    <source>
        <dbReference type="ARBA" id="ARBA00006787"/>
    </source>
</evidence>
<evidence type="ECO:0000313" key="6">
    <source>
        <dbReference type="EMBL" id="MCX2978425.1"/>
    </source>
</evidence>
<proteinExistence type="inferred from homology"/>
<comment type="cofactor">
    <cofactor evidence="1">
        <name>Fe(2+)</name>
        <dbReference type="ChEBI" id="CHEBI:29033"/>
    </cofactor>
</comment>
<evidence type="ECO:0000256" key="5">
    <source>
        <dbReference type="ARBA" id="ARBA00023004"/>
    </source>
</evidence>
<dbReference type="RefSeq" id="WP_279250122.1">
    <property type="nucleotide sequence ID" value="NZ_SHNO01000001.1"/>
</dbReference>
<dbReference type="PANTHER" id="PTHR10543:SF89">
    <property type="entry name" value="CAROTENOID 9,10(9',10')-CLEAVAGE DIOXYGENASE 1"/>
    <property type="match status" value="1"/>
</dbReference>
<name>A0ABT3T9C0_9GAMM</name>
<comment type="similarity">
    <text evidence="2">Belongs to the carotenoid oxygenase family.</text>
</comment>
<organism evidence="6 7">
    <name type="scientific">Candidatus Marimicrobium litorale</name>
    <dbReference type="NCBI Taxonomy" id="2518991"/>
    <lineage>
        <taxon>Bacteria</taxon>
        <taxon>Pseudomonadati</taxon>
        <taxon>Pseudomonadota</taxon>
        <taxon>Gammaproteobacteria</taxon>
        <taxon>Cellvibrionales</taxon>
        <taxon>Halieaceae</taxon>
        <taxon>Marimicrobium</taxon>
    </lineage>
</organism>
<comment type="caution">
    <text evidence="6">The sequence shown here is derived from an EMBL/GenBank/DDBJ whole genome shotgun (WGS) entry which is preliminary data.</text>
</comment>
<dbReference type="Pfam" id="PF03055">
    <property type="entry name" value="RPE65"/>
    <property type="match status" value="1"/>
</dbReference>
<evidence type="ECO:0000256" key="1">
    <source>
        <dbReference type="ARBA" id="ARBA00001954"/>
    </source>
</evidence>
<accession>A0ABT3T9C0</accession>
<keyword evidence="5" id="KW-0408">Iron</keyword>
<dbReference type="PROSITE" id="PS51257">
    <property type="entry name" value="PROKAR_LIPOPROTEIN"/>
    <property type="match status" value="1"/>
</dbReference>
<evidence type="ECO:0000313" key="7">
    <source>
        <dbReference type="Proteomes" id="UP001143304"/>
    </source>
</evidence>
<dbReference type="Proteomes" id="UP001143304">
    <property type="component" value="Unassembled WGS sequence"/>
</dbReference>
<dbReference type="EMBL" id="SHNO01000001">
    <property type="protein sequence ID" value="MCX2978425.1"/>
    <property type="molecule type" value="Genomic_DNA"/>
</dbReference>
<evidence type="ECO:0000256" key="4">
    <source>
        <dbReference type="ARBA" id="ARBA00023002"/>
    </source>
</evidence>
<gene>
    <name evidence="6" type="ORF">EYC82_13750</name>
</gene>
<keyword evidence="7" id="KW-1185">Reference proteome</keyword>
<protein>
    <submittedName>
        <fullName evidence="6">Carotenoid oxygenase family protein</fullName>
    </submittedName>
</protein>
<evidence type="ECO:0000256" key="3">
    <source>
        <dbReference type="ARBA" id="ARBA00022723"/>
    </source>
</evidence>
<keyword evidence="3" id="KW-0479">Metal-binding</keyword>
<sequence>MKRRDFLGYTGMAAMGAAASTALSGCSEDAPVVKFWQEGNFRPVTEEVTETSLKVEGSIPPELSGLYVRNGTNASSGVAEHFFGGDGMMHGVRLEAGEAKWYRNRYVDTPVYRQEAGGMGSPKPENTTSAVSLIYHGGELMSLGEFGYPYLINAEDLSTKGSFNYEGKLTGNMTAHPRIDPITGELLFFGYNVMEPYLTYMRADTNGNMLQVEPIKLTGPSMVHDFAVTENYVVFMEMQVRFSWFSAIAGSGLPFKWDDNAPCRFGVMPRTGTNADIKWFDIPSCFVFHVMNSFEQGDEVVVDAARYDHLWVKNSHDFFHPAHLSRFSMNMKTGKASVDRVYGHPMEFPQVNREYWTRDYRYGYSLAVDEENDGPEKAQQAEGGIRKYDLKSGEVDDWLPGVALEPGEPIFIPAADSSTEDGGYIASYVYDKNTQATAFCLFDATAISSGPIAKVHLPVRVPVGFHGVWVPDSALG</sequence>
<keyword evidence="4" id="KW-0560">Oxidoreductase</keyword>
<dbReference type="InterPro" id="IPR004294">
    <property type="entry name" value="Carotenoid_Oase"/>
</dbReference>
<reference evidence="6" key="1">
    <citation type="submission" date="2019-02" db="EMBL/GenBank/DDBJ databases">
        <authorList>
            <person name="Li S.-H."/>
        </authorList>
    </citation>
    <scope>NUCLEOTIDE SEQUENCE</scope>
    <source>
        <strain evidence="6">IMCC11814</strain>
    </source>
</reference>